<proteinExistence type="predicted"/>
<gene>
    <name evidence="1" type="ORF">BDV36DRAFT_251617</name>
</gene>
<dbReference type="Proteomes" id="UP000325395">
    <property type="component" value="Unassembled WGS sequence"/>
</dbReference>
<dbReference type="EMBL" id="ML735717">
    <property type="protein sequence ID" value="KAE8419433.1"/>
    <property type="molecule type" value="Genomic_DNA"/>
</dbReference>
<protein>
    <submittedName>
        <fullName evidence="1">Uncharacterized protein</fullName>
    </submittedName>
</protein>
<organism evidence="1 2">
    <name type="scientific">Aspergillus pseudocaelatus</name>
    <dbReference type="NCBI Taxonomy" id="1825620"/>
    <lineage>
        <taxon>Eukaryota</taxon>
        <taxon>Fungi</taxon>
        <taxon>Dikarya</taxon>
        <taxon>Ascomycota</taxon>
        <taxon>Pezizomycotina</taxon>
        <taxon>Eurotiomycetes</taxon>
        <taxon>Eurotiomycetidae</taxon>
        <taxon>Eurotiales</taxon>
        <taxon>Aspergillaceae</taxon>
        <taxon>Aspergillus</taxon>
        <taxon>Aspergillus subgen. Circumdati</taxon>
    </lineage>
</organism>
<accession>A0ABQ6WS56</accession>
<evidence type="ECO:0000313" key="2">
    <source>
        <dbReference type="Proteomes" id="UP000325395"/>
    </source>
</evidence>
<reference evidence="1 2" key="1">
    <citation type="submission" date="2019-04" db="EMBL/GenBank/DDBJ databases">
        <authorList>
            <consortium name="DOE Joint Genome Institute"/>
            <person name="Mondo S."/>
            <person name="Kjaerbolling I."/>
            <person name="Vesth T."/>
            <person name="Frisvad J.C."/>
            <person name="Nybo J.L."/>
            <person name="Theobald S."/>
            <person name="Kildgaard S."/>
            <person name="Isbrandt T."/>
            <person name="Kuo A."/>
            <person name="Sato A."/>
            <person name="Lyhne E.K."/>
            <person name="Kogle M.E."/>
            <person name="Wiebenga A."/>
            <person name="Kun R.S."/>
            <person name="Lubbers R.J."/>
            <person name="Makela M.R."/>
            <person name="Barry K."/>
            <person name="Chovatia M."/>
            <person name="Clum A."/>
            <person name="Daum C."/>
            <person name="Haridas S."/>
            <person name="He G."/>
            <person name="LaButti K."/>
            <person name="Lipzen A."/>
            <person name="Riley R."/>
            <person name="Salamov A."/>
            <person name="Simmons B.A."/>
            <person name="Magnuson J.K."/>
            <person name="Henrissat B."/>
            <person name="Mortensen U.H."/>
            <person name="Larsen T.O."/>
            <person name="Devries R.P."/>
            <person name="Grigoriev I.V."/>
            <person name="Machida M."/>
            <person name="Baker S.E."/>
            <person name="Andersen M.R."/>
            <person name="Cantor M.N."/>
            <person name="Hua S.X."/>
        </authorList>
    </citation>
    <scope>NUCLEOTIDE SEQUENCE [LARGE SCALE GENOMIC DNA]</scope>
    <source>
        <strain evidence="1 2">CBS 117616</strain>
    </source>
</reference>
<name>A0ABQ6WS56_9EURO</name>
<keyword evidence="2" id="KW-1185">Reference proteome</keyword>
<sequence>MADCCGVLITFVNYVELPQYLAHSSSPLLVEEVQCRRMHPISTSRRLLRGI</sequence>
<evidence type="ECO:0000313" key="1">
    <source>
        <dbReference type="EMBL" id="KAE8419433.1"/>
    </source>
</evidence>